<dbReference type="Gene3D" id="3.40.50.1820">
    <property type="entry name" value="alpha/beta hydrolase"/>
    <property type="match status" value="1"/>
</dbReference>
<dbReference type="FunFam" id="3.40.50.1820:FF:000335">
    <property type="entry name" value="Carboxypeptidase"/>
    <property type="match status" value="1"/>
</dbReference>
<evidence type="ECO:0000256" key="4">
    <source>
        <dbReference type="ARBA" id="ARBA00022801"/>
    </source>
</evidence>
<evidence type="ECO:0000313" key="8">
    <source>
        <dbReference type="Proteomes" id="UP000887116"/>
    </source>
</evidence>
<sequence>MTMFKQILDILNSTTRNKMLLLHCALLSCLAFLIKAKATHPDEVLDLPGLEFPLNYKHYSGYLNATKGRHLHYWFVESQRSPAGDPLILWLNGGPGCSSLDGFLSELGPLHVSADGKTLYNNTYAWNRVANVLFLEAPAGVGFSYADDKKYFTDDDSVSYDNYIALLHFFEKFPDFKQNAFYITGESYGGIYIPTLSVRVLTGPADINFKGFAIGNGYLDGTNLTNSIVFFAYYHGLIGPELWSSLAQYCCDGHASQETCDFAGDISKDCQDALSEVTNVVQNIGLNVYNLYSDCAHSKEKTSRYAVDKRNILRYLPKPKQGFMFTDDPPCTDSSNLRKWLNQPSVRQALHIPTHVQDWDICSLDVEIGYKRIYDTMRPQILKLIGSGKLRGLIYNGDVDMACNFLGDEWFSYNLGLKVTKDFRPWTFNGQIAGFVKNYGKLTFMTIKGSGHMVPQDKPGPAFKMIENFLSNKPF</sequence>
<proteinExistence type="inferred from homology"/>
<dbReference type="SUPFAM" id="SSF53474">
    <property type="entry name" value="alpha/beta-Hydrolases"/>
    <property type="match status" value="1"/>
</dbReference>
<feature type="chain" id="PRO_5036455278" description="Carboxypeptidase" evidence="6">
    <location>
        <begin position="39"/>
        <end position="475"/>
    </location>
</feature>
<dbReference type="InterPro" id="IPR018202">
    <property type="entry name" value="Ser_caboxypep_ser_AS"/>
</dbReference>
<comment type="caution">
    <text evidence="7">The sequence shown here is derived from an EMBL/GenBank/DDBJ whole genome shotgun (WGS) entry which is preliminary data.</text>
</comment>
<comment type="similarity">
    <text evidence="1 5">Belongs to the peptidase S10 family.</text>
</comment>
<dbReference type="PRINTS" id="PR00724">
    <property type="entry name" value="CRBOXYPTASEC"/>
</dbReference>
<keyword evidence="2 5" id="KW-0121">Carboxypeptidase</keyword>
<dbReference type="GO" id="GO:1904715">
    <property type="term" value="P:negative regulation of chaperone-mediated autophagy"/>
    <property type="evidence" value="ECO:0007669"/>
    <property type="project" value="UniProtKB-ARBA"/>
</dbReference>
<gene>
    <name evidence="7" type="primary">Ctsa</name>
    <name evidence="7" type="ORF">TNCT_564461</name>
</gene>
<protein>
    <recommendedName>
        <fullName evidence="5">Carboxypeptidase</fullName>
        <ecNumber evidence="5">3.4.16.-</ecNumber>
    </recommendedName>
</protein>
<dbReference type="PANTHER" id="PTHR11802:SF201">
    <property type="entry name" value="CARBOXYPEPTIDASE"/>
    <property type="match status" value="1"/>
</dbReference>
<reference evidence="7" key="1">
    <citation type="submission" date="2020-07" db="EMBL/GenBank/DDBJ databases">
        <title>Multicomponent nature underlies the extraordinary mechanical properties of spider dragline silk.</title>
        <authorList>
            <person name="Kono N."/>
            <person name="Nakamura H."/>
            <person name="Mori M."/>
            <person name="Yoshida Y."/>
            <person name="Ohtoshi R."/>
            <person name="Malay A.D."/>
            <person name="Moran D.A.P."/>
            <person name="Tomita M."/>
            <person name="Numata K."/>
            <person name="Arakawa K."/>
        </authorList>
    </citation>
    <scope>NUCLEOTIDE SEQUENCE</scope>
</reference>
<organism evidence="7 8">
    <name type="scientific">Trichonephila clavata</name>
    <name type="common">Joro spider</name>
    <name type="synonym">Nephila clavata</name>
    <dbReference type="NCBI Taxonomy" id="2740835"/>
    <lineage>
        <taxon>Eukaryota</taxon>
        <taxon>Metazoa</taxon>
        <taxon>Ecdysozoa</taxon>
        <taxon>Arthropoda</taxon>
        <taxon>Chelicerata</taxon>
        <taxon>Arachnida</taxon>
        <taxon>Araneae</taxon>
        <taxon>Araneomorphae</taxon>
        <taxon>Entelegynae</taxon>
        <taxon>Araneoidea</taxon>
        <taxon>Nephilidae</taxon>
        <taxon>Trichonephila</taxon>
    </lineage>
</organism>
<evidence type="ECO:0000256" key="3">
    <source>
        <dbReference type="ARBA" id="ARBA00022670"/>
    </source>
</evidence>
<evidence type="ECO:0000256" key="1">
    <source>
        <dbReference type="ARBA" id="ARBA00009431"/>
    </source>
</evidence>
<keyword evidence="4 5" id="KW-0378">Hydrolase</keyword>
<dbReference type="GO" id="GO:0006508">
    <property type="term" value="P:proteolysis"/>
    <property type="evidence" value="ECO:0007669"/>
    <property type="project" value="UniProtKB-KW"/>
</dbReference>
<dbReference type="GO" id="GO:0004185">
    <property type="term" value="F:serine-type carboxypeptidase activity"/>
    <property type="evidence" value="ECO:0007669"/>
    <property type="project" value="UniProtKB-UniRule"/>
</dbReference>
<keyword evidence="6" id="KW-0732">Signal</keyword>
<dbReference type="Pfam" id="PF00450">
    <property type="entry name" value="Peptidase_S10"/>
    <property type="match status" value="1"/>
</dbReference>
<dbReference type="PROSITE" id="PS51257">
    <property type="entry name" value="PROKAR_LIPOPROTEIN"/>
    <property type="match status" value="1"/>
</dbReference>
<dbReference type="InterPro" id="IPR029058">
    <property type="entry name" value="AB_hydrolase_fold"/>
</dbReference>
<keyword evidence="8" id="KW-1185">Reference proteome</keyword>
<feature type="signal peptide" evidence="6">
    <location>
        <begin position="1"/>
        <end position="38"/>
    </location>
</feature>
<name>A0A8X6L1M8_TRICU</name>
<dbReference type="InterPro" id="IPR001563">
    <property type="entry name" value="Peptidase_S10"/>
</dbReference>
<dbReference type="PROSITE" id="PS00131">
    <property type="entry name" value="CARBOXYPEPT_SER_SER"/>
    <property type="match status" value="1"/>
</dbReference>
<dbReference type="OrthoDB" id="1022205at2759"/>
<dbReference type="AlphaFoldDB" id="A0A8X6L1M8"/>
<dbReference type="GO" id="GO:0031647">
    <property type="term" value="P:regulation of protein stability"/>
    <property type="evidence" value="ECO:0007669"/>
    <property type="project" value="UniProtKB-ARBA"/>
</dbReference>
<evidence type="ECO:0000313" key="7">
    <source>
        <dbReference type="EMBL" id="GFQ92146.1"/>
    </source>
</evidence>
<evidence type="ECO:0000256" key="6">
    <source>
        <dbReference type="SAM" id="SignalP"/>
    </source>
</evidence>
<accession>A0A8X6L1M8</accession>
<dbReference type="EC" id="3.4.16.-" evidence="5"/>
<dbReference type="Proteomes" id="UP000887116">
    <property type="component" value="Unassembled WGS sequence"/>
</dbReference>
<dbReference type="PANTHER" id="PTHR11802">
    <property type="entry name" value="SERINE PROTEASE FAMILY S10 SERINE CARBOXYPEPTIDASE"/>
    <property type="match status" value="1"/>
</dbReference>
<evidence type="ECO:0000256" key="5">
    <source>
        <dbReference type="RuleBase" id="RU361156"/>
    </source>
</evidence>
<evidence type="ECO:0000256" key="2">
    <source>
        <dbReference type="ARBA" id="ARBA00022645"/>
    </source>
</evidence>
<keyword evidence="3 5" id="KW-0645">Protease</keyword>
<dbReference type="EMBL" id="BMAO01023975">
    <property type="protein sequence ID" value="GFQ92146.1"/>
    <property type="molecule type" value="Genomic_DNA"/>
</dbReference>